<evidence type="ECO:0000313" key="1">
    <source>
        <dbReference type="EMBL" id="KYH29431.1"/>
    </source>
</evidence>
<name>A0A151AP77_9CLOT</name>
<dbReference type="PANTHER" id="PTHR39179:SF1">
    <property type="entry name" value="SPORE COAT PROTEIN I"/>
    <property type="match status" value="1"/>
</dbReference>
<dbReference type="STRING" id="1121305.CLCOL_11790"/>
<keyword evidence="2" id="KW-1185">Reference proteome</keyword>
<sequence>MISLYDNSFLKYCSEKGIKQIDFQNDNLFRKSLNKDDIIEHMHTLSKFHKKISGYNNYIGYRLEDKRGRMVEQYKIYIRKVKRQYESIKKKSELSSFEKLLLYHGDEYLKRAENCIKVIYENGYLELIKRSMDRNEICIGDTSFANLRMREQIEVNDLSKCVYDLVEIDGADFLLRLIKKGLDLDYENLVKEFCKIEGLDSRSENFIKAVISYPSEFMKYCIKYNKKNKMKNRDKYEAKLHKLVEEAFMSLI</sequence>
<evidence type="ECO:0000313" key="2">
    <source>
        <dbReference type="Proteomes" id="UP000075374"/>
    </source>
</evidence>
<reference evidence="1 2" key="1">
    <citation type="submission" date="2016-02" db="EMBL/GenBank/DDBJ databases">
        <title>Genome sequence of Clostridium colicanis DSM 13634.</title>
        <authorList>
            <person name="Poehlein A."/>
            <person name="Daniel R."/>
        </authorList>
    </citation>
    <scope>NUCLEOTIDE SEQUENCE [LARGE SCALE GENOMIC DNA]</scope>
    <source>
        <strain evidence="1 2">DSM 13634</strain>
    </source>
</reference>
<dbReference type="PATRIC" id="fig|1121305.3.peg.1179"/>
<dbReference type="GO" id="GO:0042601">
    <property type="term" value="C:endospore-forming forespore"/>
    <property type="evidence" value="ECO:0007669"/>
    <property type="project" value="TreeGrafter"/>
</dbReference>
<organism evidence="1 2">
    <name type="scientific">Clostridium colicanis DSM 13634</name>
    <dbReference type="NCBI Taxonomy" id="1121305"/>
    <lineage>
        <taxon>Bacteria</taxon>
        <taxon>Bacillati</taxon>
        <taxon>Bacillota</taxon>
        <taxon>Clostridia</taxon>
        <taxon>Eubacteriales</taxon>
        <taxon>Clostridiaceae</taxon>
        <taxon>Clostridium</taxon>
    </lineage>
</organism>
<gene>
    <name evidence="1" type="ORF">CLCOL_11790</name>
</gene>
<proteinExistence type="predicted"/>
<dbReference type="AlphaFoldDB" id="A0A151AP77"/>
<dbReference type="InterPro" id="IPR047175">
    <property type="entry name" value="CotS-like"/>
</dbReference>
<accession>A0A151AP77</accession>
<dbReference type="RefSeq" id="WP_061858043.1">
    <property type="nucleotide sequence ID" value="NZ_LTBB01000004.1"/>
</dbReference>
<dbReference type="Gene3D" id="3.90.1200.10">
    <property type="match status" value="1"/>
</dbReference>
<evidence type="ECO:0008006" key="3">
    <source>
        <dbReference type="Google" id="ProtNLM"/>
    </source>
</evidence>
<protein>
    <recommendedName>
        <fullName evidence="3">Spore coat protein I</fullName>
    </recommendedName>
</protein>
<dbReference type="Proteomes" id="UP000075374">
    <property type="component" value="Unassembled WGS sequence"/>
</dbReference>
<dbReference type="PANTHER" id="PTHR39179">
    <property type="entry name" value="SPORE COAT PROTEIN I"/>
    <property type="match status" value="1"/>
</dbReference>
<comment type="caution">
    <text evidence="1">The sequence shown here is derived from an EMBL/GenBank/DDBJ whole genome shotgun (WGS) entry which is preliminary data.</text>
</comment>
<dbReference type="EMBL" id="LTBB01000004">
    <property type="protein sequence ID" value="KYH29431.1"/>
    <property type="molecule type" value="Genomic_DNA"/>
</dbReference>